<proteinExistence type="predicted"/>
<accession>W9QH24</accession>
<name>W9QH24_9ROSA</name>
<keyword evidence="3" id="KW-1185">Reference proteome</keyword>
<feature type="region of interest" description="Disordered" evidence="1">
    <location>
        <begin position="87"/>
        <end position="109"/>
    </location>
</feature>
<evidence type="ECO:0000313" key="2">
    <source>
        <dbReference type="EMBL" id="EXB37320.1"/>
    </source>
</evidence>
<gene>
    <name evidence="2" type="ORF">L484_024246</name>
</gene>
<dbReference type="Proteomes" id="UP000030645">
    <property type="component" value="Unassembled WGS sequence"/>
</dbReference>
<dbReference type="EMBL" id="KE343612">
    <property type="protein sequence ID" value="EXB37320.1"/>
    <property type="molecule type" value="Genomic_DNA"/>
</dbReference>
<dbReference type="AlphaFoldDB" id="W9QH24"/>
<dbReference type="STRING" id="981085.W9QH24"/>
<protein>
    <submittedName>
        <fullName evidence="2">Uncharacterized protein</fullName>
    </submittedName>
</protein>
<evidence type="ECO:0000313" key="3">
    <source>
        <dbReference type="Proteomes" id="UP000030645"/>
    </source>
</evidence>
<reference evidence="3" key="1">
    <citation type="submission" date="2013-01" db="EMBL/GenBank/DDBJ databases">
        <title>Draft Genome Sequence of a Mulberry Tree, Morus notabilis C.K. Schneid.</title>
        <authorList>
            <person name="He N."/>
            <person name="Zhao S."/>
        </authorList>
    </citation>
    <scope>NUCLEOTIDE SEQUENCE</scope>
</reference>
<organism evidence="2 3">
    <name type="scientific">Morus notabilis</name>
    <dbReference type="NCBI Taxonomy" id="981085"/>
    <lineage>
        <taxon>Eukaryota</taxon>
        <taxon>Viridiplantae</taxon>
        <taxon>Streptophyta</taxon>
        <taxon>Embryophyta</taxon>
        <taxon>Tracheophyta</taxon>
        <taxon>Spermatophyta</taxon>
        <taxon>Magnoliopsida</taxon>
        <taxon>eudicotyledons</taxon>
        <taxon>Gunneridae</taxon>
        <taxon>Pentapetalae</taxon>
        <taxon>rosids</taxon>
        <taxon>fabids</taxon>
        <taxon>Rosales</taxon>
        <taxon>Moraceae</taxon>
        <taxon>Moreae</taxon>
        <taxon>Morus</taxon>
    </lineage>
</organism>
<evidence type="ECO:0000256" key="1">
    <source>
        <dbReference type="SAM" id="MobiDB-lite"/>
    </source>
</evidence>
<sequence>MDFWLSFLAVMNTFVYLTNVNESIKSTIHTIAAIITALLAVRLSCNLSNQVKQYPHCFLTGSYRTSHWVADGVVQKKNVIFILSNNPGTNPSQGNGKSSNLLEVAQVTK</sequence>